<name>A0ABX5QXN2_9GAMM</name>
<dbReference type="EMBL" id="CP032487">
    <property type="protein sequence ID" value="QAX77826.1"/>
    <property type="molecule type" value="Genomic_DNA"/>
</dbReference>
<dbReference type="InterPro" id="IPR001849">
    <property type="entry name" value="PH_domain"/>
</dbReference>
<proteinExistence type="predicted"/>
<accession>A0ABX5QXN2</accession>
<dbReference type="Proteomes" id="UP000288804">
    <property type="component" value="Chromosome"/>
</dbReference>
<dbReference type="PROSITE" id="PS50003">
    <property type="entry name" value="PH_DOMAIN"/>
    <property type="match status" value="1"/>
</dbReference>
<evidence type="ECO:0000313" key="2">
    <source>
        <dbReference type="EMBL" id="QAX77826.1"/>
    </source>
</evidence>
<keyword evidence="3" id="KW-1185">Reference proteome</keyword>
<evidence type="ECO:0000259" key="1">
    <source>
        <dbReference type="PROSITE" id="PS50003"/>
    </source>
</evidence>
<reference evidence="3" key="1">
    <citation type="submission" date="2018-09" db="EMBL/GenBank/DDBJ databases">
        <title>Yersinia hibernicus sp. nov.</title>
        <authorList>
            <person name="Nguyen S.V."/>
            <person name="Mundanda D.M."/>
            <person name="Anes J."/>
            <person name="Fanning S."/>
        </authorList>
    </citation>
    <scope>NUCLEOTIDE SEQUENCE [LARGE SCALE GENOMIC DNA]</scope>
    <source>
        <strain evidence="3">CFS1934</strain>
    </source>
</reference>
<evidence type="ECO:0000313" key="3">
    <source>
        <dbReference type="Proteomes" id="UP000288804"/>
    </source>
</evidence>
<protein>
    <recommendedName>
        <fullName evidence="1">PH domain-containing protein</fullName>
    </recommendedName>
</protein>
<feature type="domain" description="PH" evidence="1">
    <location>
        <begin position="1"/>
        <end position="36"/>
    </location>
</feature>
<gene>
    <name evidence="2" type="ORF">D5F51_04260</name>
</gene>
<organism evidence="2 3">
    <name type="scientific">Yersinia hibernica</name>
    <dbReference type="NCBI Taxonomy" id="2339259"/>
    <lineage>
        <taxon>Bacteria</taxon>
        <taxon>Pseudomonadati</taxon>
        <taxon>Pseudomonadota</taxon>
        <taxon>Gammaproteobacteria</taxon>
        <taxon>Enterobacterales</taxon>
        <taxon>Yersiniaceae</taxon>
        <taxon>Yersinia</taxon>
    </lineage>
</organism>
<sequence>MIELSPNDERIAMLLASGFSLEEVNQWFSHIKSELDNADYQQELYCDAVLSTRESLSACWIISKLQAISEGSDKQAAVAALSALVGISTSFELFRLNDAPGHSLGLRQRGDE</sequence>